<dbReference type="AlphaFoldDB" id="A0A368FBJ9"/>
<evidence type="ECO:0000313" key="2">
    <source>
        <dbReference type="EMBL" id="RCN29526.1"/>
    </source>
</evidence>
<gene>
    <name evidence="2" type="ORF">ANCCAN_24712</name>
</gene>
<evidence type="ECO:0000256" key="1">
    <source>
        <dbReference type="SAM" id="SignalP"/>
    </source>
</evidence>
<keyword evidence="3" id="KW-1185">Reference proteome</keyword>
<comment type="caution">
    <text evidence="2">The sequence shown here is derived from an EMBL/GenBank/DDBJ whole genome shotgun (WGS) entry which is preliminary data.</text>
</comment>
<sequence>MRCAVRVCLLGTCSLIAIIYFAVQASNSRITETWDENVLSRRSRPTYPRGLRRSCRPQSWRAANEHLVVRFGSHRYRHITCQCVTFNYRYVREHFSHHFLRLSISTGHF</sequence>
<dbReference type="Proteomes" id="UP000252519">
    <property type="component" value="Unassembled WGS sequence"/>
</dbReference>
<protein>
    <recommendedName>
        <fullName evidence="4">Secreted protein</fullName>
    </recommendedName>
</protein>
<evidence type="ECO:0008006" key="4">
    <source>
        <dbReference type="Google" id="ProtNLM"/>
    </source>
</evidence>
<keyword evidence="1" id="KW-0732">Signal</keyword>
<evidence type="ECO:0000313" key="3">
    <source>
        <dbReference type="Proteomes" id="UP000252519"/>
    </source>
</evidence>
<dbReference type="EMBL" id="JOJR01001903">
    <property type="protein sequence ID" value="RCN29526.1"/>
    <property type="molecule type" value="Genomic_DNA"/>
</dbReference>
<name>A0A368FBJ9_ANCCA</name>
<dbReference type="OrthoDB" id="5851418at2759"/>
<feature type="signal peptide" evidence="1">
    <location>
        <begin position="1"/>
        <end position="25"/>
    </location>
</feature>
<feature type="chain" id="PRO_5016595876" description="Secreted protein" evidence="1">
    <location>
        <begin position="26"/>
        <end position="109"/>
    </location>
</feature>
<organism evidence="2 3">
    <name type="scientific">Ancylostoma caninum</name>
    <name type="common">Dog hookworm</name>
    <dbReference type="NCBI Taxonomy" id="29170"/>
    <lineage>
        <taxon>Eukaryota</taxon>
        <taxon>Metazoa</taxon>
        <taxon>Ecdysozoa</taxon>
        <taxon>Nematoda</taxon>
        <taxon>Chromadorea</taxon>
        <taxon>Rhabditida</taxon>
        <taxon>Rhabditina</taxon>
        <taxon>Rhabditomorpha</taxon>
        <taxon>Strongyloidea</taxon>
        <taxon>Ancylostomatidae</taxon>
        <taxon>Ancylostomatinae</taxon>
        <taxon>Ancylostoma</taxon>
    </lineage>
</organism>
<proteinExistence type="predicted"/>
<accession>A0A368FBJ9</accession>
<reference evidence="2 3" key="1">
    <citation type="submission" date="2014-10" db="EMBL/GenBank/DDBJ databases">
        <title>Draft genome of the hookworm Ancylostoma caninum.</title>
        <authorList>
            <person name="Mitreva M."/>
        </authorList>
    </citation>
    <scope>NUCLEOTIDE SEQUENCE [LARGE SCALE GENOMIC DNA]</scope>
    <source>
        <strain evidence="2 3">Baltimore</strain>
    </source>
</reference>